<organism evidence="2 3">
    <name type="scientific">Seiridium cardinale</name>
    <dbReference type="NCBI Taxonomy" id="138064"/>
    <lineage>
        <taxon>Eukaryota</taxon>
        <taxon>Fungi</taxon>
        <taxon>Dikarya</taxon>
        <taxon>Ascomycota</taxon>
        <taxon>Pezizomycotina</taxon>
        <taxon>Sordariomycetes</taxon>
        <taxon>Xylariomycetidae</taxon>
        <taxon>Amphisphaeriales</taxon>
        <taxon>Sporocadaceae</taxon>
        <taxon>Seiridium</taxon>
    </lineage>
</organism>
<accession>A0ABR2XTD1</accession>
<feature type="region of interest" description="Disordered" evidence="1">
    <location>
        <begin position="128"/>
        <end position="150"/>
    </location>
</feature>
<evidence type="ECO:0000313" key="3">
    <source>
        <dbReference type="Proteomes" id="UP001465668"/>
    </source>
</evidence>
<name>A0ABR2XTD1_9PEZI</name>
<feature type="region of interest" description="Disordered" evidence="1">
    <location>
        <begin position="1"/>
        <end position="61"/>
    </location>
</feature>
<feature type="compositionally biased region" description="Basic and acidic residues" evidence="1">
    <location>
        <begin position="25"/>
        <end position="54"/>
    </location>
</feature>
<feature type="compositionally biased region" description="Low complexity" evidence="1">
    <location>
        <begin position="192"/>
        <end position="209"/>
    </location>
</feature>
<protein>
    <submittedName>
        <fullName evidence="2">Uncharacterized protein</fullName>
    </submittedName>
</protein>
<gene>
    <name evidence="2" type="ORF">SCAR479_06142</name>
</gene>
<dbReference type="Proteomes" id="UP001465668">
    <property type="component" value="Unassembled WGS sequence"/>
</dbReference>
<dbReference type="EMBL" id="JARVKM010000023">
    <property type="protein sequence ID" value="KAK9777074.1"/>
    <property type="molecule type" value="Genomic_DNA"/>
</dbReference>
<proteinExistence type="predicted"/>
<sequence>MPFHQSATSSSKEQTPVFYPAQRRHRDEVCSHSEETNSPERSEPPEYTEARENEVVENGQGQRLRFPTTLLRGIEILSDHGVPLFENTNIGWASVQRVYQEQHGVGGRVAASWDNNGVDQSSEKALPSYGAVADGNDEGSSGGSGDGGDCEGREGCDACNAVRKENGPGSGTGGQSEIPKILELLQQIQQQMETQQLVQQQQPQQQSEQQPEHRTRQQTLDDYDQYLREFYKEAESQRWKEYYKQYYDHYQRHR</sequence>
<keyword evidence="3" id="KW-1185">Reference proteome</keyword>
<evidence type="ECO:0000256" key="1">
    <source>
        <dbReference type="SAM" id="MobiDB-lite"/>
    </source>
</evidence>
<evidence type="ECO:0000313" key="2">
    <source>
        <dbReference type="EMBL" id="KAK9777074.1"/>
    </source>
</evidence>
<reference evidence="2 3" key="1">
    <citation type="submission" date="2024-02" db="EMBL/GenBank/DDBJ databases">
        <title>First draft genome assembly of two strains of Seiridium cardinale.</title>
        <authorList>
            <person name="Emiliani G."/>
            <person name="Scali E."/>
        </authorList>
    </citation>
    <scope>NUCLEOTIDE SEQUENCE [LARGE SCALE GENOMIC DNA]</scope>
    <source>
        <strain evidence="2 3">BM-138-000479</strain>
    </source>
</reference>
<feature type="compositionally biased region" description="Polar residues" evidence="1">
    <location>
        <begin position="1"/>
        <end position="14"/>
    </location>
</feature>
<comment type="caution">
    <text evidence="2">The sequence shown here is derived from an EMBL/GenBank/DDBJ whole genome shotgun (WGS) entry which is preliminary data.</text>
</comment>
<feature type="region of interest" description="Disordered" evidence="1">
    <location>
        <begin position="192"/>
        <end position="222"/>
    </location>
</feature>